<proteinExistence type="predicted"/>
<protein>
    <recommendedName>
        <fullName evidence="3">RH2 domain-containing protein</fullName>
    </recommendedName>
</protein>
<dbReference type="Proteomes" id="UP001303046">
    <property type="component" value="Unassembled WGS sequence"/>
</dbReference>
<evidence type="ECO:0000313" key="1">
    <source>
        <dbReference type="EMBL" id="KAK6744393.1"/>
    </source>
</evidence>
<sequence length="127" mass="14905">MIDGAVARSPTPEDWFEIDASEVDEFEDANDFFELSSVTTVEDSQSTEFKGHEKVQNSNSDINTELKATLEYGKELQRQIDTIEKAPRPPFESIVHLRERLERENELYRRQFAWQMENMVRFTTNAR</sequence>
<evidence type="ECO:0000313" key="2">
    <source>
        <dbReference type="Proteomes" id="UP001303046"/>
    </source>
</evidence>
<accession>A0ABR1D2P0</accession>
<dbReference type="EMBL" id="JAVFWL010000003">
    <property type="protein sequence ID" value="KAK6744393.1"/>
    <property type="molecule type" value="Genomic_DNA"/>
</dbReference>
<organism evidence="1 2">
    <name type="scientific">Necator americanus</name>
    <name type="common">Human hookworm</name>
    <dbReference type="NCBI Taxonomy" id="51031"/>
    <lineage>
        <taxon>Eukaryota</taxon>
        <taxon>Metazoa</taxon>
        <taxon>Ecdysozoa</taxon>
        <taxon>Nematoda</taxon>
        <taxon>Chromadorea</taxon>
        <taxon>Rhabditida</taxon>
        <taxon>Rhabditina</taxon>
        <taxon>Rhabditomorpha</taxon>
        <taxon>Strongyloidea</taxon>
        <taxon>Ancylostomatidae</taxon>
        <taxon>Bunostominae</taxon>
        <taxon>Necator</taxon>
    </lineage>
</organism>
<keyword evidence="2" id="KW-1185">Reference proteome</keyword>
<comment type="caution">
    <text evidence="1">The sequence shown here is derived from an EMBL/GenBank/DDBJ whole genome shotgun (WGS) entry which is preliminary data.</text>
</comment>
<evidence type="ECO:0008006" key="3">
    <source>
        <dbReference type="Google" id="ProtNLM"/>
    </source>
</evidence>
<reference evidence="1 2" key="1">
    <citation type="submission" date="2023-08" db="EMBL/GenBank/DDBJ databases">
        <title>A Necator americanus chromosomal reference genome.</title>
        <authorList>
            <person name="Ilik V."/>
            <person name="Petrzelkova K.J."/>
            <person name="Pardy F."/>
            <person name="Fuh T."/>
            <person name="Niatou-Singa F.S."/>
            <person name="Gouil Q."/>
            <person name="Baker L."/>
            <person name="Ritchie M.E."/>
            <person name="Jex A.R."/>
            <person name="Gazzola D."/>
            <person name="Li H."/>
            <person name="Toshio Fujiwara R."/>
            <person name="Zhan B."/>
            <person name="Aroian R.V."/>
            <person name="Pafco B."/>
            <person name="Schwarz E.M."/>
        </authorList>
    </citation>
    <scope>NUCLEOTIDE SEQUENCE [LARGE SCALE GENOMIC DNA]</scope>
    <source>
        <strain evidence="1 2">Aroian</strain>
        <tissue evidence="1">Whole animal</tissue>
    </source>
</reference>
<gene>
    <name evidence="1" type="primary">Necator_chrIII.g11992</name>
    <name evidence="1" type="ORF">RB195_011226</name>
</gene>
<name>A0ABR1D2P0_NECAM</name>